<dbReference type="EMBL" id="JAOAMU010000002">
    <property type="protein sequence ID" value="MCT2561530.1"/>
    <property type="molecule type" value="Genomic_DNA"/>
</dbReference>
<dbReference type="Pfam" id="PF11153">
    <property type="entry name" value="DUF2931"/>
    <property type="match status" value="1"/>
</dbReference>
<proteinExistence type="predicted"/>
<gene>
    <name evidence="1" type="ORF">N0B48_06525</name>
</gene>
<comment type="caution">
    <text evidence="1">The sequence shown here is derived from an EMBL/GenBank/DDBJ whole genome shotgun (WGS) entry which is preliminary data.</text>
</comment>
<name>A0ABT2IS91_9FLAO</name>
<keyword evidence="2" id="KW-1185">Reference proteome</keyword>
<reference evidence="1 2" key="1">
    <citation type="submission" date="2022-09" db="EMBL/GenBank/DDBJ databases">
        <title>Chryseobacterium oleae sp.nov., isolated from the inter-root soil of Pyrola calliantha H. Andr. in Tibet.</title>
        <authorList>
            <person name="Li Z."/>
        </authorList>
    </citation>
    <scope>NUCLEOTIDE SEQUENCE [LARGE SCALE GENOMIC DNA]</scope>
    <source>
        <strain evidence="2">pc1-10</strain>
    </source>
</reference>
<dbReference type="RefSeq" id="WP_259837675.1">
    <property type="nucleotide sequence ID" value="NZ_JAOAMU010000002.1"/>
</dbReference>
<dbReference type="InterPro" id="IPR021326">
    <property type="entry name" value="DUF2931"/>
</dbReference>
<evidence type="ECO:0000313" key="1">
    <source>
        <dbReference type="EMBL" id="MCT2561530.1"/>
    </source>
</evidence>
<accession>A0ABT2IS91</accession>
<evidence type="ECO:0000313" key="2">
    <source>
        <dbReference type="Proteomes" id="UP001525566"/>
    </source>
</evidence>
<organism evidence="1 2">
    <name type="scientific">Chryseobacterium herbae</name>
    <dbReference type="NCBI Taxonomy" id="2976476"/>
    <lineage>
        <taxon>Bacteria</taxon>
        <taxon>Pseudomonadati</taxon>
        <taxon>Bacteroidota</taxon>
        <taxon>Flavobacteriia</taxon>
        <taxon>Flavobacteriales</taxon>
        <taxon>Weeksellaceae</taxon>
        <taxon>Chryseobacterium group</taxon>
        <taxon>Chryseobacterium</taxon>
    </lineage>
</organism>
<protein>
    <submittedName>
        <fullName evidence="1">DUF2931 family protein</fullName>
    </submittedName>
</protein>
<dbReference type="Proteomes" id="UP001525566">
    <property type="component" value="Unassembled WGS sequence"/>
</dbReference>
<sequence length="315" mass="36777">MEKYEWLPTESSPLLYPMNIYQGYLFLEDGSKVYVPCSGVSHTGWGYSGSTHTQGDDMKALPVKLEVTWASFLENKFYKGSWELPVDKIKKLFKEGTVNSKTNEKESYSSVVVGLAPGGVAVVWLYGNDQQIEIGRYQAKETQVAMEDYVPGNPTITQKEYFDMSKSVPEAYENMKNKGIQFGIWDTYRKKYNWKTTIEIPNHTLKNVNMEMYNGEEETLFNETLKENPFKQRAVPRLLSYVFEDKNGEQNVFEVRYFDEGEIFALFKELDENKPVEIILRMTEDLKNRRLVLKQENKEFPIQKIDTDNMWKLKK</sequence>